<dbReference type="Proteomes" id="UP000294593">
    <property type="component" value="Unassembled WGS sequence"/>
</dbReference>
<gene>
    <name evidence="2" type="ORF">EV672_102106</name>
</gene>
<organism evidence="2 3">
    <name type="scientific">Aquabacterium commune</name>
    <dbReference type="NCBI Taxonomy" id="70586"/>
    <lineage>
        <taxon>Bacteria</taxon>
        <taxon>Pseudomonadati</taxon>
        <taxon>Pseudomonadota</taxon>
        <taxon>Betaproteobacteria</taxon>
        <taxon>Burkholderiales</taxon>
        <taxon>Aquabacterium</taxon>
    </lineage>
</organism>
<dbReference type="OrthoDB" id="9180342at2"/>
<keyword evidence="1" id="KW-0812">Transmembrane</keyword>
<protein>
    <submittedName>
        <fullName evidence="2">Cytochrome oxidase Cu insertion factor (SCO1/SenC/PrrC family)</fullName>
    </submittedName>
</protein>
<dbReference type="InterPro" id="IPR036249">
    <property type="entry name" value="Thioredoxin-like_sf"/>
</dbReference>
<evidence type="ECO:0000313" key="3">
    <source>
        <dbReference type="Proteomes" id="UP000294593"/>
    </source>
</evidence>
<accession>A0A4R6RIQ6</accession>
<keyword evidence="1" id="KW-1133">Transmembrane helix</keyword>
<feature type="transmembrane region" description="Helical" evidence="1">
    <location>
        <begin position="49"/>
        <end position="69"/>
    </location>
</feature>
<keyword evidence="3" id="KW-1185">Reference proteome</keyword>
<evidence type="ECO:0000313" key="2">
    <source>
        <dbReference type="EMBL" id="TDP85757.1"/>
    </source>
</evidence>
<proteinExistence type="predicted"/>
<dbReference type="AlphaFoldDB" id="A0A4R6RIQ6"/>
<comment type="caution">
    <text evidence="2">The sequence shown here is derived from an EMBL/GenBank/DDBJ whole genome shotgun (WGS) entry which is preliminary data.</text>
</comment>
<dbReference type="EMBL" id="SNXW01000002">
    <property type="protein sequence ID" value="TDP85757.1"/>
    <property type="molecule type" value="Genomic_DNA"/>
</dbReference>
<evidence type="ECO:0000256" key="1">
    <source>
        <dbReference type="SAM" id="Phobius"/>
    </source>
</evidence>
<dbReference type="Gene3D" id="3.40.30.10">
    <property type="entry name" value="Glutaredoxin"/>
    <property type="match status" value="1"/>
</dbReference>
<sequence length="237" mass="26546">MSSALSPQLPSKPSANDPLVQLSVHSLPPADKARQSLDQRTRMGRIKMLAVWAVCAAPVVASYFTYYVLRPQGRTNYGELIQPTRPVPADGQLVLTDLQGQRVQPNALKGQWLLVSVAGGACDPACEQHLYQQRQLREILGKDKDRIDRVWLVTDQAPVRPSLLPAMQQAWTLRADPAAVARWLQPEPGQPLSAHFYLVDPRGDWMMRFPAQADPVRIKKDLLRLMKANESWDKAGR</sequence>
<keyword evidence="1" id="KW-0472">Membrane</keyword>
<reference evidence="2 3" key="1">
    <citation type="submission" date="2019-03" db="EMBL/GenBank/DDBJ databases">
        <title>Genomic Encyclopedia of Type Strains, Phase IV (KMG-IV): sequencing the most valuable type-strain genomes for metagenomic binning, comparative biology and taxonomic classification.</title>
        <authorList>
            <person name="Goeker M."/>
        </authorList>
    </citation>
    <scope>NUCLEOTIDE SEQUENCE [LARGE SCALE GENOMIC DNA]</scope>
    <source>
        <strain evidence="2 3">DSM 11901</strain>
    </source>
</reference>
<name>A0A4R6RIQ6_9BURK</name>
<dbReference type="SUPFAM" id="SSF52833">
    <property type="entry name" value="Thioredoxin-like"/>
    <property type="match status" value="1"/>
</dbReference>